<organism evidence="2 3">
    <name type="scientific">Citrus clementina</name>
    <name type="common">Clementine</name>
    <name type="synonym">Citrus deliciosa x Citrus sinensis</name>
    <dbReference type="NCBI Taxonomy" id="85681"/>
    <lineage>
        <taxon>Eukaryota</taxon>
        <taxon>Viridiplantae</taxon>
        <taxon>Streptophyta</taxon>
        <taxon>Embryophyta</taxon>
        <taxon>Tracheophyta</taxon>
        <taxon>Spermatophyta</taxon>
        <taxon>Magnoliopsida</taxon>
        <taxon>eudicotyledons</taxon>
        <taxon>Gunneridae</taxon>
        <taxon>Pentapetalae</taxon>
        <taxon>rosids</taxon>
        <taxon>malvids</taxon>
        <taxon>Sapindales</taxon>
        <taxon>Rutaceae</taxon>
        <taxon>Aurantioideae</taxon>
        <taxon>Citrus</taxon>
    </lineage>
</organism>
<reference evidence="2 3" key="1">
    <citation type="submission" date="2013-10" db="EMBL/GenBank/DDBJ databases">
        <authorList>
            <consortium name="International Citrus Genome Consortium"/>
            <person name="Jenkins J."/>
            <person name="Schmutz J."/>
            <person name="Prochnik S."/>
            <person name="Rokhsar D."/>
            <person name="Gmitter F."/>
            <person name="Ollitrault P."/>
            <person name="Machado M."/>
            <person name="Talon M."/>
            <person name="Wincker P."/>
            <person name="Jaillon O."/>
            <person name="Morgante M."/>
        </authorList>
    </citation>
    <scope>NUCLEOTIDE SEQUENCE</scope>
    <source>
        <strain evidence="3">cv. Clemenules</strain>
    </source>
</reference>
<dbReference type="GO" id="GO:0009535">
    <property type="term" value="C:chloroplast thylakoid membrane"/>
    <property type="evidence" value="ECO:0007669"/>
    <property type="project" value="InterPro"/>
</dbReference>
<feature type="region of interest" description="Disordered" evidence="1">
    <location>
        <begin position="64"/>
        <end position="88"/>
    </location>
</feature>
<dbReference type="GO" id="GO:0048564">
    <property type="term" value="P:photosystem I assembly"/>
    <property type="evidence" value="ECO:0007669"/>
    <property type="project" value="InterPro"/>
</dbReference>
<proteinExistence type="predicted"/>
<dbReference type="AlphaFoldDB" id="V4U7A5"/>
<accession>V4U7A5</accession>
<dbReference type="PANTHER" id="PTHR33672:SF3">
    <property type="entry name" value="YCF3-INTERACTING PROTEIN 1, CHLOROPLASTIC"/>
    <property type="match status" value="1"/>
</dbReference>
<evidence type="ECO:0000256" key="1">
    <source>
        <dbReference type="SAM" id="MobiDB-lite"/>
    </source>
</evidence>
<dbReference type="GO" id="GO:0080183">
    <property type="term" value="P:response to photooxidative stress"/>
    <property type="evidence" value="ECO:0007669"/>
    <property type="project" value="InterPro"/>
</dbReference>
<sequence>MAATFPQMPLASPIISRHGDNQINQHHPLFTATSWRASKLCLCCSRRSSQRVVALVGKGDTDLRVAQENDLQDQDQEDEEEEEATPEDLENIAQVKRVLELLRKNRDMLFSEVKLTIMIDDPREVERRRLLGIEDSDAPTRDDLAEALEQVEATKQKPSKSLYAKVTDTGIDPEMAAKRLNIDWDSAAEIEDAGGGDDPEVPSAVNMNAD</sequence>
<evidence type="ECO:0000313" key="3">
    <source>
        <dbReference type="Proteomes" id="UP000030687"/>
    </source>
</evidence>
<dbReference type="Proteomes" id="UP000030687">
    <property type="component" value="Unassembled WGS sequence"/>
</dbReference>
<dbReference type="Gramene" id="ESR61812">
    <property type="protein sequence ID" value="ESR61812"/>
    <property type="gene ID" value="CICLE_v10016300mg"/>
</dbReference>
<feature type="compositionally biased region" description="Acidic residues" evidence="1">
    <location>
        <begin position="70"/>
        <end position="88"/>
    </location>
</feature>
<feature type="compositionally biased region" description="Acidic residues" evidence="1">
    <location>
        <begin position="188"/>
        <end position="200"/>
    </location>
</feature>
<keyword evidence="3" id="KW-1185">Reference proteome</keyword>
<dbReference type="InterPro" id="IPR040340">
    <property type="entry name" value="CEST/Y3IP1"/>
</dbReference>
<gene>
    <name evidence="2" type="ORF">CICLE_v10016300mg</name>
</gene>
<dbReference type="PANTHER" id="PTHR33672">
    <property type="entry name" value="YCF3-INTERACTING PROTEIN 1, CHLOROPLASTIC"/>
    <property type="match status" value="1"/>
</dbReference>
<dbReference type="EMBL" id="KI536312">
    <property type="protein sequence ID" value="ESR61812.1"/>
    <property type="molecule type" value="Genomic_DNA"/>
</dbReference>
<name>V4U7A5_CITCL</name>
<evidence type="ECO:0000313" key="2">
    <source>
        <dbReference type="EMBL" id="ESR61812.1"/>
    </source>
</evidence>
<feature type="region of interest" description="Disordered" evidence="1">
    <location>
        <begin position="188"/>
        <end position="210"/>
    </location>
</feature>
<protein>
    <recommendedName>
        <fullName evidence="4">Ycf3-interacting protein 1, chloroplastic</fullName>
    </recommendedName>
</protein>
<evidence type="ECO:0008006" key="4">
    <source>
        <dbReference type="Google" id="ProtNLM"/>
    </source>
</evidence>